<accession>A0A6N6VXD1</accession>
<dbReference type="EMBL" id="WFLM01000001">
    <property type="protein sequence ID" value="KAB8040669.1"/>
    <property type="molecule type" value="Genomic_DNA"/>
</dbReference>
<comment type="caution">
    <text evidence="3">The sequence shown here is derived from an EMBL/GenBank/DDBJ whole genome shotgun (WGS) entry which is preliminary data.</text>
</comment>
<sequence length="246" mass="27953">MNNTQNKLLVLVVDDQDAFLQAVVDEIQFHGFEAMTAKNGLEGLEQANKSKFDLILSDIRMPNKDGQWFLSELRKTQKCFPPFIFMTGFADLSIQDAYSMGADGFLGKPLNPEKLEIILEKICLPLEKRWSAPPKNAPVHHISKNFSCSYDDQNLREISFGRGGMYLGIEKLAFEIGDSISFKFEFSNGDIKKFEGSGNIVWKKENPDGKSDEYGLYFEYLSPDTMKSWINNLKNIEKIEVIPNGK</sequence>
<dbReference type="Proteomes" id="UP000437748">
    <property type="component" value="Unassembled WGS sequence"/>
</dbReference>
<dbReference type="SUPFAM" id="SSF52172">
    <property type="entry name" value="CheY-like"/>
    <property type="match status" value="1"/>
</dbReference>
<evidence type="ECO:0000256" key="1">
    <source>
        <dbReference type="PROSITE-ProRule" id="PRU00169"/>
    </source>
</evidence>
<dbReference type="Pfam" id="PF00072">
    <property type="entry name" value="Response_reg"/>
    <property type="match status" value="1"/>
</dbReference>
<feature type="modified residue" description="4-aspartylphosphate" evidence="1">
    <location>
        <position position="58"/>
    </location>
</feature>
<dbReference type="CDD" id="cd00156">
    <property type="entry name" value="REC"/>
    <property type="match status" value="1"/>
</dbReference>
<gene>
    <name evidence="3" type="ORF">GCL60_01735</name>
</gene>
<dbReference type="Gene3D" id="3.40.50.2300">
    <property type="match status" value="1"/>
</dbReference>
<evidence type="ECO:0000313" key="4">
    <source>
        <dbReference type="Proteomes" id="UP000437748"/>
    </source>
</evidence>
<dbReference type="PROSITE" id="PS50110">
    <property type="entry name" value="RESPONSE_REGULATORY"/>
    <property type="match status" value="1"/>
</dbReference>
<keyword evidence="1" id="KW-0597">Phosphoprotein</keyword>
<dbReference type="RefSeq" id="WP_153418185.1">
    <property type="nucleotide sequence ID" value="NZ_WFLM01000001.1"/>
</dbReference>
<dbReference type="OrthoDB" id="5291706at2"/>
<feature type="domain" description="Response regulatory" evidence="2">
    <location>
        <begin position="9"/>
        <end position="123"/>
    </location>
</feature>
<protein>
    <submittedName>
        <fullName evidence="3">Response regulator</fullName>
    </submittedName>
</protein>
<keyword evidence="4" id="KW-1185">Reference proteome</keyword>
<evidence type="ECO:0000313" key="3">
    <source>
        <dbReference type="EMBL" id="KAB8040669.1"/>
    </source>
</evidence>
<reference evidence="3 4" key="1">
    <citation type="submission" date="2019-10" db="EMBL/GenBank/DDBJ databases">
        <title>New species of Slilvanegrellaceae.</title>
        <authorList>
            <person name="Pitt A."/>
            <person name="Hahn M.W."/>
        </authorList>
    </citation>
    <scope>NUCLEOTIDE SEQUENCE [LARGE SCALE GENOMIC DNA]</scope>
    <source>
        <strain evidence="3 4">SP-Ram-0.45-NSY-1</strain>
    </source>
</reference>
<dbReference type="InterPro" id="IPR052048">
    <property type="entry name" value="ST_Response_Regulator"/>
</dbReference>
<dbReference type="AlphaFoldDB" id="A0A6N6VXD1"/>
<dbReference type="SMART" id="SM00448">
    <property type="entry name" value="REC"/>
    <property type="match status" value="1"/>
</dbReference>
<name>A0A6N6VXD1_9BACT</name>
<organism evidence="3 4">
    <name type="scientific">Silvanigrella paludirubra</name>
    <dbReference type="NCBI Taxonomy" id="2499159"/>
    <lineage>
        <taxon>Bacteria</taxon>
        <taxon>Pseudomonadati</taxon>
        <taxon>Bdellovibrionota</taxon>
        <taxon>Oligoflexia</taxon>
        <taxon>Silvanigrellales</taxon>
        <taxon>Silvanigrellaceae</taxon>
        <taxon>Silvanigrella</taxon>
    </lineage>
</organism>
<evidence type="ECO:0000259" key="2">
    <source>
        <dbReference type="PROSITE" id="PS50110"/>
    </source>
</evidence>
<dbReference type="InterPro" id="IPR011006">
    <property type="entry name" value="CheY-like_superfamily"/>
</dbReference>
<dbReference type="InterPro" id="IPR001789">
    <property type="entry name" value="Sig_transdc_resp-reg_receiver"/>
</dbReference>
<proteinExistence type="predicted"/>
<dbReference type="PANTHER" id="PTHR43228:SF1">
    <property type="entry name" value="TWO-COMPONENT RESPONSE REGULATOR ARR22"/>
    <property type="match status" value="1"/>
</dbReference>
<dbReference type="PANTHER" id="PTHR43228">
    <property type="entry name" value="TWO-COMPONENT RESPONSE REGULATOR"/>
    <property type="match status" value="1"/>
</dbReference>
<dbReference type="GO" id="GO:0000160">
    <property type="term" value="P:phosphorelay signal transduction system"/>
    <property type="evidence" value="ECO:0007669"/>
    <property type="project" value="InterPro"/>
</dbReference>